<gene>
    <name evidence="2" type="ORF">DPMN_103742</name>
</gene>
<protein>
    <recommendedName>
        <fullName evidence="1">Neurotransmitter-gated ion-channel ligand-binding domain-containing protein</fullName>
    </recommendedName>
</protein>
<evidence type="ECO:0000313" key="3">
    <source>
        <dbReference type="Proteomes" id="UP000828390"/>
    </source>
</evidence>
<dbReference type="GO" id="GO:0005230">
    <property type="term" value="F:extracellular ligand-gated monoatomic ion channel activity"/>
    <property type="evidence" value="ECO:0007669"/>
    <property type="project" value="InterPro"/>
</dbReference>
<evidence type="ECO:0000259" key="1">
    <source>
        <dbReference type="Pfam" id="PF02931"/>
    </source>
</evidence>
<keyword evidence="3" id="KW-1185">Reference proteome</keyword>
<dbReference type="Pfam" id="PF02931">
    <property type="entry name" value="Neur_chan_LBD"/>
    <property type="match status" value="1"/>
</dbReference>
<dbReference type="EMBL" id="JAIWYP010000004">
    <property type="protein sequence ID" value="KAH3830498.1"/>
    <property type="molecule type" value="Genomic_DNA"/>
</dbReference>
<accession>A0A9D4H8F7</accession>
<dbReference type="SUPFAM" id="SSF63712">
    <property type="entry name" value="Nicotinic receptor ligand binding domain-like"/>
    <property type="match status" value="1"/>
</dbReference>
<feature type="domain" description="Neurotransmitter-gated ion-channel ligand-binding" evidence="1">
    <location>
        <begin position="15"/>
        <end position="75"/>
    </location>
</feature>
<dbReference type="Gene3D" id="2.70.170.10">
    <property type="entry name" value="Neurotransmitter-gated ion-channel ligand-binding domain"/>
    <property type="match status" value="1"/>
</dbReference>
<proteinExistence type="predicted"/>
<name>A0A9D4H8F7_DREPO</name>
<sequence>MCQPVFTCATLDETEKLYEHISKGYDKRLLPIVNQSEVIVVTVQVSVVSINKFDEISGDLGVTVLFHMTWRDERLT</sequence>
<evidence type="ECO:0000313" key="2">
    <source>
        <dbReference type="EMBL" id="KAH3830498.1"/>
    </source>
</evidence>
<dbReference type="InterPro" id="IPR006202">
    <property type="entry name" value="Neur_chan_lig-bd"/>
</dbReference>
<dbReference type="Proteomes" id="UP000828390">
    <property type="component" value="Unassembled WGS sequence"/>
</dbReference>
<dbReference type="AlphaFoldDB" id="A0A9D4H8F7"/>
<comment type="caution">
    <text evidence="2">The sequence shown here is derived from an EMBL/GenBank/DDBJ whole genome shotgun (WGS) entry which is preliminary data.</text>
</comment>
<reference evidence="2" key="2">
    <citation type="submission" date="2020-11" db="EMBL/GenBank/DDBJ databases">
        <authorList>
            <person name="McCartney M.A."/>
            <person name="Auch B."/>
            <person name="Kono T."/>
            <person name="Mallez S."/>
            <person name="Becker A."/>
            <person name="Gohl D.M."/>
            <person name="Silverstein K.A.T."/>
            <person name="Koren S."/>
            <person name="Bechman K.B."/>
            <person name="Herman A."/>
            <person name="Abrahante J.E."/>
            <person name="Garbe J."/>
        </authorList>
    </citation>
    <scope>NUCLEOTIDE SEQUENCE</scope>
    <source>
        <strain evidence="2">Duluth1</strain>
        <tissue evidence="2">Whole animal</tissue>
    </source>
</reference>
<dbReference type="InterPro" id="IPR036734">
    <property type="entry name" value="Neur_chan_lig-bd_sf"/>
</dbReference>
<organism evidence="2 3">
    <name type="scientific">Dreissena polymorpha</name>
    <name type="common">Zebra mussel</name>
    <name type="synonym">Mytilus polymorpha</name>
    <dbReference type="NCBI Taxonomy" id="45954"/>
    <lineage>
        <taxon>Eukaryota</taxon>
        <taxon>Metazoa</taxon>
        <taxon>Spiralia</taxon>
        <taxon>Lophotrochozoa</taxon>
        <taxon>Mollusca</taxon>
        <taxon>Bivalvia</taxon>
        <taxon>Autobranchia</taxon>
        <taxon>Heteroconchia</taxon>
        <taxon>Euheterodonta</taxon>
        <taxon>Imparidentia</taxon>
        <taxon>Neoheterodontei</taxon>
        <taxon>Myida</taxon>
        <taxon>Dreissenoidea</taxon>
        <taxon>Dreissenidae</taxon>
        <taxon>Dreissena</taxon>
    </lineage>
</organism>
<dbReference type="GO" id="GO:0016020">
    <property type="term" value="C:membrane"/>
    <property type="evidence" value="ECO:0007669"/>
    <property type="project" value="InterPro"/>
</dbReference>
<reference evidence="2" key="1">
    <citation type="journal article" date="2019" name="bioRxiv">
        <title>The Genome of the Zebra Mussel, Dreissena polymorpha: A Resource for Invasive Species Research.</title>
        <authorList>
            <person name="McCartney M.A."/>
            <person name="Auch B."/>
            <person name="Kono T."/>
            <person name="Mallez S."/>
            <person name="Zhang Y."/>
            <person name="Obille A."/>
            <person name="Becker A."/>
            <person name="Abrahante J.E."/>
            <person name="Garbe J."/>
            <person name="Badalamenti J.P."/>
            <person name="Herman A."/>
            <person name="Mangelson H."/>
            <person name="Liachko I."/>
            <person name="Sullivan S."/>
            <person name="Sone E.D."/>
            <person name="Koren S."/>
            <person name="Silverstein K.A.T."/>
            <person name="Beckman K.B."/>
            <person name="Gohl D.M."/>
        </authorList>
    </citation>
    <scope>NUCLEOTIDE SEQUENCE</scope>
    <source>
        <strain evidence="2">Duluth1</strain>
        <tissue evidence="2">Whole animal</tissue>
    </source>
</reference>